<gene>
    <name evidence="1" type="ORF">G7082_11660</name>
</gene>
<name>A0A6G8AVS7_9ENTE</name>
<dbReference type="AlphaFoldDB" id="A0A6G8AVS7"/>
<keyword evidence="2" id="KW-1185">Reference proteome</keyword>
<dbReference type="InterPro" id="IPR025324">
    <property type="entry name" value="DUF4230"/>
</dbReference>
<evidence type="ECO:0008006" key="3">
    <source>
        <dbReference type="Google" id="ProtNLM"/>
    </source>
</evidence>
<organism evidence="1 2">
    <name type="scientific">Vagococcus hydrophili</name>
    <dbReference type="NCBI Taxonomy" id="2714947"/>
    <lineage>
        <taxon>Bacteria</taxon>
        <taxon>Bacillati</taxon>
        <taxon>Bacillota</taxon>
        <taxon>Bacilli</taxon>
        <taxon>Lactobacillales</taxon>
        <taxon>Enterococcaceae</taxon>
        <taxon>Vagococcus</taxon>
    </lineage>
</organism>
<protein>
    <recommendedName>
        <fullName evidence="3">DUF4230 domain-containing protein</fullName>
    </recommendedName>
</protein>
<sequence>MKLFEKEESSVETQVVTAMTKQKQVAVLGLSITDIYDKTQGGTIFGLDIPLSEKTAYLKGTFEAKLGFDGKKVEIKKSKTEENTYDILIPEFIIVGISNPDFKVLDNKGEFLSFTTEDIDTHELANKAMNNKTLNKYIKMNEEWLKEQSKEYYESILKSVDSKAKLRINFEKEK</sequence>
<proteinExistence type="predicted"/>
<dbReference type="EMBL" id="CP049887">
    <property type="protein sequence ID" value="QIL49097.1"/>
    <property type="molecule type" value="Genomic_DNA"/>
</dbReference>
<dbReference type="RefSeq" id="WP_166035226.1">
    <property type="nucleotide sequence ID" value="NZ_CP049887.1"/>
</dbReference>
<dbReference type="Pfam" id="PF14014">
    <property type="entry name" value="DUF4230"/>
    <property type="match status" value="1"/>
</dbReference>
<dbReference type="Proteomes" id="UP000501747">
    <property type="component" value="Chromosome"/>
</dbReference>
<evidence type="ECO:0000313" key="2">
    <source>
        <dbReference type="Proteomes" id="UP000501747"/>
    </source>
</evidence>
<evidence type="ECO:0000313" key="1">
    <source>
        <dbReference type="EMBL" id="QIL49097.1"/>
    </source>
</evidence>
<dbReference type="KEGG" id="vhy:G7082_11660"/>
<accession>A0A6G8AVS7</accession>
<reference evidence="1 2" key="1">
    <citation type="submission" date="2020-03" db="EMBL/GenBank/DDBJ databases">
        <title>Vagococcus sp. nov., isolated from beetles.</title>
        <authorList>
            <person name="Hyun D.-W."/>
            <person name="Bae J.-W."/>
        </authorList>
    </citation>
    <scope>NUCLEOTIDE SEQUENCE [LARGE SCALE GENOMIC DNA]</scope>
    <source>
        <strain evidence="1 2">HDW17B</strain>
    </source>
</reference>